<dbReference type="Gene3D" id="3.40.50.720">
    <property type="entry name" value="NAD(P)-binding Rossmann-like Domain"/>
    <property type="match status" value="1"/>
</dbReference>
<dbReference type="Pfam" id="PF13460">
    <property type="entry name" value="NAD_binding_10"/>
    <property type="match status" value="1"/>
</dbReference>
<feature type="domain" description="NAD(P)-binding" evidence="3">
    <location>
        <begin position="9"/>
        <end position="118"/>
    </location>
</feature>
<dbReference type="EMBL" id="JADCTT010000001">
    <property type="protein sequence ID" value="KAF9758811.1"/>
    <property type="molecule type" value="Genomic_DNA"/>
</dbReference>
<accession>A0A8H7TV90</accession>
<comment type="similarity">
    <text evidence="1">Belongs to the avfA family.</text>
</comment>
<keyword evidence="2" id="KW-0472">Membrane</keyword>
<dbReference type="PANTHER" id="PTHR43355:SF2">
    <property type="entry name" value="FLAVIN REDUCTASE (NADPH)"/>
    <property type="match status" value="1"/>
</dbReference>
<dbReference type="InterPro" id="IPR036291">
    <property type="entry name" value="NAD(P)-bd_dom_sf"/>
</dbReference>
<dbReference type="InterPro" id="IPR051606">
    <property type="entry name" value="Polyketide_Oxido-like"/>
</dbReference>
<dbReference type="GO" id="GO:0016646">
    <property type="term" value="F:oxidoreductase activity, acting on the CH-NH group of donors, NAD or NADP as acceptor"/>
    <property type="evidence" value="ECO:0007669"/>
    <property type="project" value="TreeGrafter"/>
</dbReference>
<keyword evidence="2" id="KW-1133">Transmembrane helix</keyword>
<keyword evidence="2" id="KW-0812">Transmembrane</keyword>
<organism evidence="4 5">
    <name type="scientific">Bionectria ochroleuca</name>
    <name type="common">Gliocladium roseum</name>
    <dbReference type="NCBI Taxonomy" id="29856"/>
    <lineage>
        <taxon>Eukaryota</taxon>
        <taxon>Fungi</taxon>
        <taxon>Dikarya</taxon>
        <taxon>Ascomycota</taxon>
        <taxon>Pezizomycotina</taxon>
        <taxon>Sordariomycetes</taxon>
        <taxon>Hypocreomycetidae</taxon>
        <taxon>Hypocreales</taxon>
        <taxon>Bionectriaceae</taxon>
        <taxon>Clonostachys</taxon>
    </lineage>
</organism>
<comment type="caution">
    <text evidence="4">The sequence shown here is derived from an EMBL/GenBank/DDBJ whole genome shotgun (WGS) entry which is preliminary data.</text>
</comment>
<name>A0A8H7TV90_BIOOC</name>
<dbReference type="PANTHER" id="PTHR43355">
    <property type="entry name" value="FLAVIN REDUCTASE (NADPH)"/>
    <property type="match status" value="1"/>
</dbReference>
<gene>
    <name evidence="4" type="ORF">IM811_000505</name>
</gene>
<feature type="transmembrane region" description="Helical" evidence="2">
    <location>
        <begin position="157"/>
        <end position="178"/>
    </location>
</feature>
<dbReference type="AlphaFoldDB" id="A0A8H7TV90"/>
<evidence type="ECO:0000313" key="5">
    <source>
        <dbReference type="Proteomes" id="UP000616885"/>
    </source>
</evidence>
<evidence type="ECO:0000259" key="3">
    <source>
        <dbReference type="Pfam" id="PF13460"/>
    </source>
</evidence>
<dbReference type="SUPFAM" id="SSF51735">
    <property type="entry name" value="NAD(P)-binding Rossmann-fold domains"/>
    <property type="match status" value="1"/>
</dbReference>
<evidence type="ECO:0000256" key="1">
    <source>
        <dbReference type="ARBA" id="ARBA00038376"/>
    </source>
</evidence>
<proteinExistence type="inferred from homology"/>
<reference evidence="4" key="1">
    <citation type="submission" date="2020-10" db="EMBL/GenBank/DDBJ databases">
        <title>High-Quality Genome Resource of Clonostachys rosea strain S41 by Oxford Nanopore Long-Read Sequencing.</title>
        <authorList>
            <person name="Wang H."/>
        </authorList>
    </citation>
    <scope>NUCLEOTIDE SEQUENCE</scope>
    <source>
        <strain evidence="4">S41</strain>
    </source>
</reference>
<protein>
    <recommendedName>
        <fullName evidence="3">NAD(P)-binding domain-containing protein</fullName>
    </recommendedName>
</protein>
<dbReference type="InterPro" id="IPR016040">
    <property type="entry name" value="NAD(P)-bd_dom"/>
</dbReference>
<dbReference type="Proteomes" id="UP000616885">
    <property type="component" value="Unassembled WGS sequence"/>
</dbReference>
<evidence type="ECO:0000313" key="4">
    <source>
        <dbReference type="EMBL" id="KAF9758811.1"/>
    </source>
</evidence>
<sequence>MLGKILVLGGTGPAGICLLRELLFRDHDVIAFARNPSKIPDDLKSNSKLEVVKGELTDGEQLADAVSRSSAVLSLLGPNSLLNTDPSVYYNFYVLLFGLMREHQVRRIFAMSTISVWQPGDHFSLIRWLIVALVFVVAHSGWRTARAIARVFEEHAGGWIGLCIVLVAFLVVAMRNLGGRIERIMRRMRALLGRRGGLLNRGGRRWRGGLSMLRSMESRNGFERCLRSLLWLDEPSFGEL</sequence>
<feature type="transmembrane region" description="Helical" evidence="2">
    <location>
        <begin position="125"/>
        <end position="145"/>
    </location>
</feature>
<evidence type="ECO:0000256" key="2">
    <source>
        <dbReference type="SAM" id="Phobius"/>
    </source>
</evidence>